<dbReference type="EMBL" id="BTSY01000002">
    <property type="protein sequence ID" value="GMT14901.1"/>
    <property type="molecule type" value="Genomic_DNA"/>
</dbReference>
<sequence length="290" mass="32711">KIGSVSSRSDMRTSLIFLTLISVSLASDEIKDRVSKYLRSRASSHSNDDCSSVPPTLWCTSDTLAKKCGFFDQCQKFKKSTYNQPVLITLLYESLCPGCQKFITEELYPKVLKNFASEFAKIELVPYGNAKISPEGEITCQHGEEECNINKFESCLIAALPDQNQFVPAIHCIETQLKVKVEFMDAVEKCFETLSIGMDIRTMIQSCMVTHESANLQKAAAARTDNVYPDKHDHVPWVLFNNVSLADAQFLADDIPQLICSWYNGDTKIPYCEVEKINARTFKNDRICEL</sequence>
<keyword evidence="5" id="KW-0325">Glycoprotein</keyword>
<keyword evidence="4 6" id="KW-0732">Signal</keyword>
<comment type="caution">
    <text evidence="7">The sequence shown here is derived from an EMBL/GenBank/DDBJ whole genome shotgun (WGS) entry which is preliminary data.</text>
</comment>
<evidence type="ECO:0000256" key="1">
    <source>
        <dbReference type="ARBA" id="ARBA00004613"/>
    </source>
</evidence>
<reference evidence="7" key="1">
    <citation type="submission" date="2023-10" db="EMBL/GenBank/DDBJ databases">
        <title>Genome assembly of Pristionchus species.</title>
        <authorList>
            <person name="Yoshida K."/>
            <person name="Sommer R.J."/>
        </authorList>
    </citation>
    <scope>NUCLEOTIDE SEQUENCE</scope>
    <source>
        <strain evidence="7">RS5133</strain>
    </source>
</reference>
<comment type="similarity">
    <text evidence="2">Belongs to the GILT family.</text>
</comment>
<feature type="chain" id="PRO_5043674991" evidence="6">
    <location>
        <begin position="27"/>
        <end position="290"/>
    </location>
</feature>
<evidence type="ECO:0000256" key="5">
    <source>
        <dbReference type="ARBA" id="ARBA00023180"/>
    </source>
</evidence>
<proteinExistence type="inferred from homology"/>
<dbReference type="PANTHER" id="PTHR13234">
    <property type="entry name" value="GAMMA-INTERFERON INDUCIBLE LYSOSOMAL THIOL REDUCTASE GILT"/>
    <property type="match status" value="1"/>
</dbReference>
<name>A0AAV5V856_9BILA</name>
<gene>
    <name evidence="7" type="ORF">PFISCL1PPCAC_6198</name>
</gene>
<feature type="signal peptide" evidence="6">
    <location>
        <begin position="1"/>
        <end position="26"/>
    </location>
</feature>
<dbReference type="AlphaFoldDB" id="A0AAV5V856"/>
<dbReference type="GO" id="GO:0016671">
    <property type="term" value="F:oxidoreductase activity, acting on a sulfur group of donors, disulfide as acceptor"/>
    <property type="evidence" value="ECO:0007669"/>
    <property type="project" value="InterPro"/>
</dbReference>
<feature type="non-terminal residue" evidence="7">
    <location>
        <position position="1"/>
    </location>
</feature>
<dbReference type="Proteomes" id="UP001432322">
    <property type="component" value="Unassembled WGS sequence"/>
</dbReference>
<evidence type="ECO:0000313" key="8">
    <source>
        <dbReference type="Proteomes" id="UP001432322"/>
    </source>
</evidence>
<comment type="subcellular location">
    <subcellularLocation>
        <location evidence="1">Secreted</location>
    </subcellularLocation>
</comment>
<dbReference type="GO" id="GO:0005576">
    <property type="term" value="C:extracellular region"/>
    <property type="evidence" value="ECO:0007669"/>
    <property type="project" value="UniProtKB-SubCell"/>
</dbReference>
<keyword evidence="3" id="KW-0964">Secreted</keyword>
<dbReference type="Pfam" id="PF03227">
    <property type="entry name" value="GILT"/>
    <property type="match status" value="1"/>
</dbReference>
<dbReference type="InterPro" id="IPR004911">
    <property type="entry name" value="Interferon-induced_GILT"/>
</dbReference>
<evidence type="ECO:0000256" key="2">
    <source>
        <dbReference type="ARBA" id="ARBA00005679"/>
    </source>
</evidence>
<dbReference type="PANTHER" id="PTHR13234:SF8">
    <property type="entry name" value="GAMMA-INTERFERON-INDUCIBLE LYSOSOMAL THIOL REDUCTASE"/>
    <property type="match status" value="1"/>
</dbReference>
<accession>A0AAV5V856</accession>
<organism evidence="7 8">
    <name type="scientific">Pristionchus fissidentatus</name>
    <dbReference type="NCBI Taxonomy" id="1538716"/>
    <lineage>
        <taxon>Eukaryota</taxon>
        <taxon>Metazoa</taxon>
        <taxon>Ecdysozoa</taxon>
        <taxon>Nematoda</taxon>
        <taxon>Chromadorea</taxon>
        <taxon>Rhabditida</taxon>
        <taxon>Rhabditina</taxon>
        <taxon>Diplogasteromorpha</taxon>
        <taxon>Diplogasteroidea</taxon>
        <taxon>Neodiplogasteridae</taxon>
        <taxon>Pristionchus</taxon>
    </lineage>
</organism>
<evidence type="ECO:0000256" key="3">
    <source>
        <dbReference type="ARBA" id="ARBA00022525"/>
    </source>
</evidence>
<evidence type="ECO:0000256" key="6">
    <source>
        <dbReference type="SAM" id="SignalP"/>
    </source>
</evidence>
<protein>
    <submittedName>
        <fullName evidence="7">Uncharacterized protein</fullName>
    </submittedName>
</protein>
<evidence type="ECO:0000256" key="4">
    <source>
        <dbReference type="ARBA" id="ARBA00022729"/>
    </source>
</evidence>
<evidence type="ECO:0000313" key="7">
    <source>
        <dbReference type="EMBL" id="GMT14901.1"/>
    </source>
</evidence>
<keyword evidence="8" id="KW-1185">Reference proteome</keyword>